<accession>A0A9E6XVX0</accession>
<dbReference type="Gene3D" id="3.40.50.1100">
    <property type="match status" value="3"/>
</dbReference>
<dbReference type="SUPFAM" id="SSF53686">
    <property type="entry name" value="Tryptophan synthase beta subunit-like PLP-dependent enzymes"/>
    <property type="match status" value="1"/>
</dbReference>
<dbReference type="Pfam" id="PF00291">
    <property type="entry name" value="PALP"/>
    <property type="match status" value="1"/>
</dbReference>
<reference evidence="4" key="1">
    <citation type="journal article" date="2022" name="Int. J. Syst. Evol. Microbiol.">
        <title>Pseudomonas aegrilactucae sp. nov. and Pseudomonas morbosilactucae sp. nov., pathogens causing bacterial rot of lettuce in Japan.</title>
        <authorList>
            <person name="Sawada H."/>
            <person name="Fujikawa T."/>
            <person name="Satou M."/>
        </authorList>
    </citation>
    <scope>NUCLEOTIDE SEQUENCE</scope>
    <source>
        <strain evidence="4">0166_1</strain>
    </source>
</reference>
<dbReference type="PANTHER" id="PTHR42937">
    <property type="match status" value="1"/>
</dbReference>
<dbReference type="EMBL" id="CP087164">
    <property type="protein sequence ID" value="UGS35403.1"/>
    <property type="molecule type" value="Genomic_DNA"/>
</dbReference>
<evidence type="ECO:0000313" key="5">
    <source>
        <dbReference type="Proteomes" id="UP001162834"/>
    </source>
</evidence>
<evidence type="ECO:0000256" key="2">
    <source>
        <dbReference type="ARBA" id="ARBA00022898"/>
    </source>
</evidence>
<keyword evidence="5" id="KW-1185">Reference proteome</keyword>
<dbReference type="RefSeq" id="WP_259315090.1">
    <property type="nucleotide sequence ID" value="NZ_CP087164.1"/>
</dbReference>
<dbReference type="KEGG" id="sbae:DSM104329_01791"/>
<evidence type="ECO:0000259" key="3">
    <source>
        <dbReference type="Pfam" id="PF00291"/>
    </source>
</evidence>
<dbReference type="Proteomes" id="UP001162834">
    <property type="component" value="Chromosome"/>
</dbReference>
<comment type="cofactor">
    <cofactor evidence="1">
        <name>pyridoxal 5'-phosphate</name>
        <dbReference type="ChEBI" id="CHEBI:597326"/>
    </cofactor>
</comment>
<evidence type="ECO:0000256" key="1">
    <source>
        <dbReference type="ARBA" id="ARBA00001933"/>
    </source>
</evidence>
<name>A0A9E6XVX0_9ACTN</name>
<dbReference type="GO" id="GO:1901605">
    <property type="term" value="P:alpha-amino acid metabolic process"/>
    <property type="evidence" value="ECO:0007669"/>
    <property type="project" value="UniProtKB-ARBA"/>
</dbReference>
<dbReference type="AlphaFoldDB" id="A0A9E6XVX0"/>
<dbReference type="PANTHER" id="PTHR42937:SF1">
    <property type="entry name" value="DIAMINOPROPIONATE AMMONIA-LYASE"/>
    <property type="match status" value="1"/>
</dbReference>
<dbReference type="GO" id="GO:0008838">
    <property type="term" value="F:diaminopropionate ammonia-lyase activity"/>
    <property type="evidence" value="ECO:0007669"/>
    <property type="project" value="UniProtKB-EC"/>
</dbReference>
<dbReference type="InterPro" id="IPR036052">
    <property type="entry name" value="TrpB-like_PALP_sf"/>
</dbReference>
<evidence type="ECO:0000313" key="4">
    <source>
        <dbReference type="EMBL" id="UGS35403.1"/>
    </source>
</evidence>
<dbReference type="InterPro" id="IPR001926">
    <property type="entry name" value="TrpB-like_PALP"/>
</dbReference>
<keyword evidence="4" id="KW-0456">Lyase</keyword>
<gene>
    <name evidence="4" type="primary">ygeX</name>
    <name evidence="4" type="ORF">DSM104329_01791</name>
</gene>
<keyword evidence="2" id="KW-0663">Pyridoxal phosphate</keyword>
<organism evidence="4 5">
    <name type="scientific">Capillimicrobium parvum</name>
    <dbReference type="NCBI Taxonomy" id="2884022"/>
    <lineage>
        <taxon>Bacteria</taxon>
        <taxon>Bacillati</taxon>
        <taxon>Actinomycetota</taxon>
        <taxon>Thermoleophilia</taxon>
        <taxon>Solirubrobacterales</taxon>
        <taxon>Capillimicrobiaceae</taxon>
        <taxon>Capillimicrobium</taxon>
    </lineage>
</organism>
<dbReference type="EC" id="4.3.1.15" evidence="4"/>
<sequence length="354" mass="36419">MRWLANPHRDPALRPGDDDAPLRFHRSLDGYAPSPLVDAPQLAGEWGVGRVLLKFERERFGLPAFKFLGASWAARRLLGEPPYDPDLELVAATDGNHGRAVARVARLAGLGATILVPAGTAAARIDAIAGEGARVEVVDGTYDDAVRRSATLASPRRLVLSDTSWPGYEDVPRWVIEGYATIFREVDEQTGGARVDLAVIPIGVGALAAAAVRHLGAGATLAGVEPESAACVLESIAAGKIVEVPGPHTSIMAGLNAGLPSLVAWPAMRDGFDVLCAVTDDVAEAGMRRLAALGLEAGEVSGGTAGATGALLADPGARAALRAGPETSVLLVLTEGVTDPANYARIVGGGAESG</sequence>
<feature type="domain" description="Tryptophan synthase beta chain-like PALP" evidence="3">
    <location>
        <begin position="29"/>
        <end position="334"/>
    </location>
</feature>
<protein>
    <submittedName>
        <fullName evidence="4">Diaminopropionate ammonia-lyase</fullName>
        <ecNumber evidence="4">4.3.1.15</ecNumber>
    </submittedName>
</protein>
<proteinExistence type="predicted"/>